<dbReference type="AlphaFoldDB" id="A0A221NSG7"/>
<dbReference type="Proteomes" id="UP000031501">
    <property type="component" value="Chromosome"/>
</dbReference>
<proteinExistence type="predicted"/>
<dbReference type="EMBL" id="CP022433">
    <property type="protein sequence ID" value="ASN22728.1"/>
    <property type="molecule type" value="Genomic_DNA"/>
</dbReference>
<evidence type="ECO:0000313" key="2">
    <source>
        <dbReference type="Proteomes" id="UP000031501"/>
    </source>
</evidence>
<name>A0A221NSG7_9ACTN</name>
<keyword evidence="2" id="KW-1185">Reference proteome</keyword>
<organism evidence="1 2">
    <name type="scientific">Streptomyces pluripotens</name>
    <dbReference type="NCBI Taxonomy" id="1355015"/>
    <lineage>
        <taxon>Bacteria</taxon>
        <taxon>Bacillati</taxon>
        <taxon>Actinomycetota</taxon>
        <taxon>Actinomycetes</taxon>
        <taxon>Kitasatosporales</taxon>
        <taxon>Streptomycetaceae</taxon>
        <taxon>Streptomyces</taxon>
    </lineage>
</organism>
<reference evidence="1 2" key="1">
    <citation type="submission" date="2017-07" db="EMBL/GenBank/DDBJ databases">
        <title>Genome sequence of Streptomyces pluripotens MUSC 137T.</title>
        <authorList>
            <person name="Ser H.-L."/>
            <person name="Lee L.-H."/>
        </authorList>
    </citation>
    <scope>NUCLEOTIDE SEQUENCE [LARGE SCALE GENOMIC DNA]</scope>
    <source>
        <strain evidence="1 2">MUSC 137</strain>
    </source>
</reference>
<evidence type="ECO:0000313" key="1">
    <source>
        <dbReference type="EMBL" id="ASN22728.1"/>
    </source>
</evidence>
<accession>A0A221NSG7</accession>
<dbReference type="RefSeq" id="WP_043434676.1">
    <property type="nucleotide sequence ID" value="NZ_CP022433.1"/>
</dbReference>
<gene>
    <name evidence="1" type="ORF">LK07_00315</name>
</gene>
<protein>
    <submittedName>
        <fullName evidence="1">Uncharacterized protein</fullName>
    </submittedName>
</protein>
<sequence>MTTHEPTSQVRYYEDLGCRVVWGRNEVQAALQDPRLSSETLDAVNLSYLPADMHEECAQLTSATPNSRWQVIRGTKAPPS</sequence>